<dbReference type="Proteomes" id="UP000824150">
    <property type="component" value="Unassembled WGS sequence"/>
</dbReference>
<evidence type="ECO:0000256" key="10">
    <source>
        <dbReference type="ARBA" id="ARBA00049406"/>
    </source>
</evidence>
<comment type="catalytic activity">
    <reaction evidence="10 11">
        <text>L-serine = pyruvate + NH4(+)</text>
        <dbReference type="Rhea" id="RHEA:19169"/>
        <dbReference type="ChEBI" id="CHEBI:15361"/>
        <dbReference type="ChEBI" id="CHEBI:28938"/>
        <dbReference type="ChEBI" id="CHEBI:33384"/>
        <dbReference type="EC" id="4.3.1.17"/>
    </reaction>
</comment>
<dbReference type="Gene3D" id="3.30.1330.90">
    <property type="entry name" value="D-3-phosphoglycerate dehydrogenase, domain 3"/>
    <property type="match status" value="1"/>
</dbReference>
<gene>
    <name evidence="14" type="ORF">IAA31_04325</name>
</gene>
<dbReference type="Pfam" id="PF03315">
    <property type="entry name" value="SDH_beta"/>
    <property type="match status" value="1"/>
</dbReference>
<dbReference type="InterPro" id="IPR005131">
    <property type="entry name" value="Ser_deHydtase_bsu"/>
</dbReference>
<keyword evidence="5 11" id="KW-0004">4Fe-4S</keyword>
<keyword evidence="4 11" id="KW-0312">Gluconeogenesis</keyword>
<evidence type="ECO:0000256" key="2">
    <source>
        <dbReference type="ARBA" id="ARBA00004742"/>
    </source>
</evidence>
<dbReference type="GO" id="GO:0046872">
    <property type="term" value="F:metal ion binding"/>
    <property type="evidence" value="ECO:0007669"/>
    <property type="project" value="UniProtKB-KW"/>
</dbReference>
<dbReference type="InterPro" id="IPR005130">
    <property type="entry name" value="Ser_deHydtase-like_asu"/>
</dbReference>
<dbReference type="InterPro" id="IPR029009">
    <property type="entry name" value="ASB_dom_sf"/>
</dbReference>
<evidence type="ECO:0000256" key="3">
    <source>
        <dbReference type="ARBA" id="ARBA00008636"/>
    </source>
</evidence>
<feature type="domain" description="Serine dehydratase-like alpha subunit" evidence="12">
    <location>
        <begin position="186"/>
        <end position="446"/>
    </location>
</feature>
<evidence type="ECO:0000259" key="12">
    <source>
        <dbReference type="Pfam" id="PF03313"/>
    </source>
</evidence>
<evidence type="ECO:0000256" key="9">
    <source>
        <dbReference type="ARBA" id="ARBA00023239"/>
    </source>
</evidence>
<keyword evidence="7 11" id="KW-0408">Iron</keyword>
<dbReference type="EC" id="4.3.1.17" evidence="11"/>
<dbReference type="GO" id="GO:0009063">
    <property type="term" value="P:amino acid catabolic process"/>
    <property type="evidence" value="ECO:0007669"/>
    <property type="project" value="UniProtKB-ARBA"/>
</dbReference>
<comment type="pathway">
    <text evidence="2">Carbohydrate biosynthesis; gluconeogenesis.</text>
</comment>
<comment type="cofactor">
    <cofactor evidence="1 11">
        <name>[4Fe-4S] cluster</name>
        <dbReference type="ChEBI" id="CHEBI:49883"/>
    </cofactor>
</comment>
<dbReference type="InterPro" id="IPR051318">
    <property type="entry name" value="Fe-S_L-Ser"/>
</dbReference>
<feature type="domain" description="Serine dehydratase beta chain" evidence="13">
    <location>
        <begin position="3"/>
        <end position="153"/>
    </location>
</feature>
<evidence type="ECO:0000313" key="14">
    <source>
        <dbReference type="EMBL" id="MBU3826700.1"/>
    </source>
</evidence>
<name>A0A9E2NS96_9GAMM</name>
<evidence type="ECO:0000256" key="7">
    <source>
        <dbReference type="ARBA" id="ARBA00023004"/>
    </source>
</evidence>
<evidence type="ECO:0000256" key="6">
    <source>
        <dbReference type="ARBA" id="ARBA00022723"/>
    </source>
</evidence>
<dbReference type="InterPro" id="IPR004644">
    <property type="entry name" value="Fe-S_L-Ser_mono"/>
</dbReference>
<evidence type="ECO:0000256" key="4">
    <source>
        <dbReference type="ARBA" id="ARBA00022432"/>
    </source>
</evidence>
<accession>A0A9E2NS96</accession>
<evidence type="ECO:0000256" key="11">
    <source>
        <dbReference type="RuleBase" id="RU366059"/>
    </source>
</evidence>
<evidence type="ECO:0000256" key="5">
    <source>
        <dbReference type="ARBA" id="ARBA00022485"/>
    </source>
</evidence>
<dbReference type="Pfam" id="PF03313">
    <property type="entry name" value="SDH_alpha"/>
    <property type="match status" value="1"/>
</dbReference>
<evidence type="ECO:0000256" key="1">
    <source>
        <dbReference type="ARBA" id="ARBA00001966"/>
    </source>
</evidence>
<dbReference type="GO" id="GO:0006094">
    <property type="term" value="P:gluconeogenesis"/>
    <property type="evidence" value="ECO:0007669"/>
    <property type="project" value="UniProtKB-KW"/>
</dbReference>
<comment type="similarity">
    <text evidence="3 11">Belongs to the iron-sulfur dependent L-serine dehydratase family.</text>
</comment>
<evidence type="ECO:0000259" key="13">
    <source>
        <dbReference type="Pfam" id="PF03315"/>
    </source>
</evidence>
<sequence>MKSNLDIFKIGVGPSSSHTLGPMLAARAFLSLLGANLDKVVRINCTLYGSLSLTGRGHLTDKAILWGLWGVKPSELTRQLQQSIVNKSFVEHKLKLQGSHEIHFDYREDLIFSKEFLPEHQNALKLEAFDGDGKLIATETYFSVGGGFIKTKAQMDAGGNDEEFDFADRFSIDNTKVALRLCQDDNLNLAQLSLRYELQFHDEAYINAYCAEIWQVMQEVYHNGIHPVNEYLPGSLHLKRRAPGLAAELVASNDPFALLDKVSLYAIAIAEENASGAKVVTAPTNGACAVVPAVILYLKEIHPEFNATVVRDFLLAAMLIGSFYKNNATISGAEGGCQAEIGSASSMAAAAMTTIMGGDAFKACAAAEIAMEHHLGLTCDPVDGLVQIPCIERNAFGAVKAITAARIALARQSQPRVSLDEVIQTMYLTGKDISFKYKETALGGLAELKLDR</sequence>
<dbReference type="SUPFAM" id="SSF143548">
    <property type="entry name" value="Serine metabolism enzymes domain"/>
    <property type="match status" value="1"/>
</dbReference>
<keyword evidence="9 11" id="KW-0456">Lyase</keyword>
<reference evidence="14" key="2">
    <citation type="submission" date="2021-04" db="EMBL/GenBank/DDBJ databases">
        <authorList>
            <person name="Gilroy R."/>
        </authorList>
    </citation>
    <scope>NUCLEOTIDE SEQUENCE</scope>
    <source>
        <strain evidence="14">687</strain>
    </source>
</reference>
<proteinExistence type="inferred from homology"/>
<reference evidence="14" key="1">
    <citation type="journal article" date="2021" name="PeerJ">
        <title>Extensive microbial diversity within the chicken gut microbiome revealed by metagenomics and culture.</title>
        <authorList>
            <person name="Gilroy R."/>
            <person name="Ravi A."/>
            <person name="Getino M."/>
            <person name="Pursley I."/>
            <person name="Horton D.L."/>
            <person name="Alikhan N.F."/>
            <person name="Baker D."/>
            <person name="Gharbi K."/>
            <person name="Hall N."/>
            <person name="Watson M."/>
            <person name="Adriaenssens E.M."/>
            <person name="Foster-Nyarko E."/>
            <person name="Jarju S."/>
            <person name="Secka A."/>
            <person name="Antonio M."/>
            <person name="Oren A."/>
            <person name="Chaudhuri R.R."/>
            <person name="La Ragione R."/>
            <person name="Hildebrand F."/>
            <person name="Pallen M.J."/>
        </authorList>
    </citation>
    <scope>NUCLEOTIDE SEQUENCE</scope>
    <source>
        <strain evidence="14">687</strain>
    </source>
</reference>
<dbReference type="GO" id="GO:0051539">
    <property type="term" value="F:4 iron, 4 sulfur cluster binding"/>
    <property type="evidence" value="ECO:0007669"/>
    <property type="project" value="UniProtKB-UniRule"/>
</dbReference>
<dbReference type="AlphaFoldDB" id="A0A9E2NS96"/>
<dbReference type="PANTHER" id="PTHR30182">
    <property type="entry name" value="L-SERINE DEHYDRATASE"/>
    <property type="match status" value="1"/>
</dbReference>
<organism evidence="14 15">
    <name type="scientific">Candidatus Anaerobiospirillum merdipullorum</name>
    <dbReference type="NCBI Taxonomy" id="2838450"/>
    <lineage>
        <taxon>Bacteria</taxon>
        <taxon>Pseudomonadati</taxon>
        <taxon>Pseudomonadota</taxon>
        <taxon>Gammaproteobacteria</taxon>
        <taxon>Aeromonadales</taxon>
        <taxon>Succinivibrionaceae</taxon>
        <taxon>Anaerobiospirillum</taxon>
    </lineage>
</organism>
<keyword evidence="6 11" id="KW-0479">Metal-binding</keyword>
<evidence type="ECO:0000313" key="15">
    <source>
        <dbReference type="Proteomes" id="UP000824150"/>
    </source>
</evidence>
<dbReference type="NCBIfam" id="TIGR00720">
    <property type="entry name" value="sda_mono"/>
    <property type="match status" value="1"/>
</dbReference>
<dbReference type="FunFam" id="3.30.1330.90:FF:000001">
    <property type="entry name" value="L-serine ammonia-lyase 1"/>
    <property type="match status" value="1"/>
</dbReference>
<dbReference type="GO" id="GO:0003941">
    <property type="term" value="F:L-serine ammonia-lyase activity"/>
    <property type="evidence" value="ECO:0007669"/>
    <property type="project" value="UniProtKB-UniRule"/>
</dbReference>
<evidence type="ECO:0000256" key="8">
    <source>
        <dbReference type="ARBA" id="ARBA00023014"/>
    </source>
</evidence>
<comment type="caution">
    <text evidence="14">The sequence shown here is derived from an EMBL/GenBank/DDBJ whole genome shotgun (WGS) entry which is preliminary data.</text>
</comment>
<keyword evidence="8 11" id="KW-0411">Iron-sulfur</keyword>
<dbReference type="EMBL" id="JAHLFG010000044">
    <property type="protein sequence ID" value="MBU3826700.1"/>
    <property type="molecule type" value="Genomic_DNA"/>
</dbReference>
<dbReference type="PANTHER" id="PTHR30182:SF1">
    <property type="entry name" value="L-SERINE DEHYDRATASE 1"/>
    <property type="match status" value="1"/>
</dbReference>
<protein>
    <recommendedName>
        <fullName evidence="11">L-serine dehydratase</fullName>
        <ecNumber evidence="11">4.3.1.17</ecNumber>
    </recommendedName>
</protein>